<evidence type="ECO:0000256" key="1">
    <source>
        <dbReference type="ARBA" id="ARBA00022723"/>
    </source>
</evidence>
<dbReference type="PROSITE" id="PS51819">
    <property type="entry name" value="VOC"/>
    <property type="match status" value="1"/>
</dbReference>
<dbReference type="Gene3D" id="3.10.180.10">
    <property type="entry name" value="2,3-Dihydroxybiphenyl 1,2-Dioxygenase, domain 1"/>
    <property type="match status" value="1"/>
</dbReference>
<sequence length="128" mass="14531">MIEFERLHHISLAIRDLKQAKQFYGSTLGFQELVRPPFDSEGAWYAIGDSQQLHLLEFPDGETLRKSEINSIDGHFAIWVKSYQNTIQSLEAAAIPYEARPNSLAGFSQIYILDPDHNIIEFDAAYGS</sequence>
<dbReference type="InterPro" id="IPR004360">
    <property type="entry name" value="Glyas_Fos-R_dOase_dom"/>
</dbReference>
<protein>
    <submittedName>
        <fullName evidence="3">VOC family protein</fullName>
    </submittedName>
</protein>
<evidence type="ECO:0000259" key="2">
    <source>
        <dbReference type="PROSITE" id="PS51819"/>
    </source>
</evidence>
<feature type="domain" description="VOC" evidence="2">
    <location>
        <begin position="6"/>
        <end position="125"/>
    </location>
</feature>
<dbReference type="InterPro" id="IPR029068">
    <property type="entry name" value="Glyas_Bleomycin-R_OHBP_Dase"/>
</dbReference>
<keyword evidence="4" id="KW-1185">Reference proteome</keyword>
<dbReference type="Pfam" id="PF00903">
    <property type="entry name" value="Glyoxalase"/>
    <property type="match status" value="1"/>
</dbReference>
<proteinExistence type="predicted"/>
<gene>
    <name evidence="3" type="ORF">OB236_17730</name>
</gene>
<dbReference type="SUPFAM" id="SSF54593">
    <property type="entry name" value="Glyoxalase/Bleomycin resistance protein/Dihydroxybiphenyl dioxygenase"/>
    <property type="match status" value="1"/>
</dbReference>
<dbReference type="EMBL" id="JAOQIO010000069">
    <property type="protein sequence ID" value="MCU6793947.1"/>
    <property type="molecule type" value="Genomic_DNA"/>
</dbReference>
<comment type="caution">
    <text evidence="3">The sequence shown here is derived from an EMBL/GenBank/DDBJ whole genome shotgun (WGS) entry which is preliminary data.</text>
</comment>
<keyword evidence="1" id="KW-0479">Metal-binding</keyword>
<name>A0ABT2UJA3_9BACL</name>
<accession>A0ABT2UJA3</accession>
<reference evidence="3 4" key="1">
    <citation type="submission" date="2022-09" db="EMBL/GenBank/DDBJ databases">
        <authorList>
            <person name="Han X.L."/>
            <person name="Wang Q."/>
            <person name="Lu T."/>
        </authorList>
    </citation>
    <scope>NUCLEOTIDE SEQUENCE [LARGE SCALE GENOMIC DNA]</scope>
    <source>
        <strain evidence="3 4">WQ 127069</strain>
    </source>
</reference>
<dbReference type="PANTHER" id="PTHR46142:SF3">
    <property type="entry name" value="F18B13.24 PROTEIN"/>
    <property type="match status" value="1"/>
</dbReference>
<dbReference type="PANTHER" id="PTHR46142">
    <property type="match status" value="1"/>
</dbReference>
<dbReference type="Proteomes" id="UP001652445">
    <property type="component" value="Unassembled WGS sequence"/>
</dbReference>
<evidence type="ECO:0000313" key="3">
    <source>
        <dbReference type="EMBL" id="MCU6793947.1"/>
    </source>
</evidence>
<organism evidence="3 4">
    <name type="scientific">Paenibacillus baimaensis</name>
    <dbReference type="NCBI Taxonomy" id="2982185"/>
    <lineage>
        <taxon>Bacteria</taxon>
        <taxon>Bacillati</taxon>
        <taxon>Bacillota</taxon>
        <taxon>Bacilli</taxon>
        <taxon>Bacillales</taxon>
        <taxon>Paenibacillaceae</taxon>
        <taxon>Paenibacillus</taxon>
    </lineage>
</organism>
<dbReference type="PROSITE" id="PS00934">
    <property type="entry name" value="GLYOXALASE_I_1"/>
    <property type="match status" value="1"/>
</dbReference>
<dbReference type="InterPro" id="IPR018146">
    <property type="entry name" value="Glyoxalase_1_CS"/>
</dbReference>
<evidence type="ECO:0000313" key="4">
    <source>
        <dbReference type="Proteomes" id="UP001652445"/>
    </source>
</evidence>
<dbReference type="InterPro" id="IPR037523">
    <property type="entry name" value="VOC_core"/>
</dbReference>
<dbReference type="RefSeq" id="WP_262685172.1">
    <property type="nucleotide sequence ID" value="NZ_JAOQIO010000069.1"/>
</dbReference>